<protein>
    <recommendedName>
        <fullName evidence="1">2EXR domain-containing protein</fullName>
    </recommendedName>
</protein>
<dbReference type="AlphaFoldDB" id="A0A2J6R376"/>
<accession>A0A2J6R376</accession>
<proteinExistence type="predicted"/>
<gene>
    <name evidence="2" type="ORF">L207DRAFT_535659</name>
</gene>
<evidence type="ECO:0000259" key="1">
    <source>
        <dbReference type="Pfam" id="PF20150"/>
    </source>
</evidence>
<dbReference type="EMBL" id="KZ613957">
    <property type="protein sequence ID" value="PMD32945.1"/>
    <property type="molecule type" value="Genomic_DNA"/>
</dbReference>
<reference evidence="2 3" key="1">
    <citation type="submission" date="2016-04" db="EMBL/GenBank/DDBJ databases">
        <title>A degradative enzymes factory behind the ericoid mycorrhizal symbiosis.</title>
        <authorList>
            <consortium name="DOE Joint Genome Institute"/>
            <person name="Martino E."/>
            <person name="Morin E."/>
            <person name="Grelet G."/>
            <person name="Kuo A."/>
            <person name="Kohler A."/>
            <person name="Daghino S."/>
            <person name="Barry K."/>
            <person name="Choi C."/>
            <person name="Cichocki N."/>
            <person name="Clum A."/>
            <person name="Copeland A."/>
            <person name="Hainaut M."/>
            <person name="Haridas S."/>
            <person name="Labutti K."/>
            <person name="Lindquist E."/>
            <person name="Lipzen A."/>
            <person name="Khouja H.-R."/>
            <person name="Murat C."/>
            <person name="Ohm R."/>
            <person name="Olson A."/>
            <person name="Spatafora J."/>
            <person name="Veneault-Fourrey C."/>
            <person name="Henrissat B."/>
            <person name="Grigoriev I."/>
            <person name="Martin F."/>
            <person name="Perotto S."/>
        </authorList>
    </citation>
    <scope>NUCLEOTIDE SEQUENCE [LARGE SCALE GENOMIC DNA]</scope>
    <source>
        <strain evidence="2 3">F</strain>
    </source>
</reference>
<evidence type="ECO:0000313" key="2">
    <source>
        <dbReference type="EMBL" id="PMD32945.1"/>
    </source>
</evidence>
<sequence>MGELSPNMPFLRAKHSTFEIEVYHDYSTTCDATGQSETKHTLILVLRLGSHIFFPPDPKSARIASLLAQLPRLLLPDDEKPLENFALFPKLVPEIRNKIWKFAASQPEASDISPCMRDGQPNFWTSHYPPAILSTSKEARREGLRFYDACRIQIRDWERMGLIRTLHSKVHYINFDQHVIIKHLDHGRFNIDMHSAFKAEDLAKIQEITIKHTGYQPQGFHLPTPDLLGLLSYTKSIRILSFVISNWCAAAGVHQGIAQELYRKEIHDSFEKYLKVVCKDAGVQPQLNICFRDWNDSDAAPCSADPEKGCGKRYFSPAAANWHR</sequence>
<name>A0A2J6R376_HYAVF</name>
<evidence type="ECO:0000313" key="3">
    <source>
        <dbReference type="Proteomes" id="UP000235786"/>
    </source>
</evidence>
<dbReference type="Proteomes" id="UP000235786">
    <property type="component" value="Unassembled WGS sequence"/>
</dbReference>
<dbReference type="PANTHER" id="PTHR35910">
    <property type="entry name" value="2EXR DOMAIN-CONTAINING PROTEIN"/>
    <property type="match status" value="1"/>
</dbReference>
<dbReference type="PANTHER" id="PTHR35910:SF1">
    <property type="entry name" value="2EXR DOMAIN-CONTAINING PROTEIN"/>
    <property type="match status" value="1"/>
</dbReference>
<dbReference type="OrthoDB" id="3540507at2759"/>
<organism evidence="2 3">
    <name type="scientific">Hyaloscypha variabilis (strain UAMH 11265 / GT02V1 / F)</name>
    <name type="common">Meliniomyces variabilis</name>
    <dbReference type="NCBI Taxonomy" id="1149755"/>
    <lineage>
        <taxon>Eukaryota</taxon>
        <taxon>Fungi</taxon>
        <taxon>Dikarya</taxon>
        <taxon>Ascomycota</taxon>
        <taxon>Pezizomycotina</taxon>
        <taxon>Leotiomycetes</taxon>
        <taxon>Helotiales</taxon>
        <taxon>Hyaloscyphaceae</taxon>
        <taxon>Hyaloscypha</taxon>
        <taxon>Hyaloscypha variabilis</taxon>
    </lineage>
</organism>
<feature type="domain" description="2EXR" evidence="1">
    <location>
        <begin position="85"/>
        <end position="177"/>
    </location>
</feature>
<dbReference type="InterPro" id="IPR045518">
    <property type="entry name" value="2EXR"/>
</dbReference>
<dbReference type="Pfam" id="PF20150">
    <property type="entry name" value="2EXR"/>
    <property type="match status" value="1"/>
</dbReference>
<keyword evidence="3" id="KW-1185">Reference proteome</keyword>